<dbReference type="Proteomes" id="UP001139157">
    <property type="component" value="Unassembled WGS sequence"/>
</dbReference>
<name>A0A9X2J0H3_9NOCA</name>
<sequence>MTLRERFDLPARDGDSLVYGTPLETADGATVITVARPGGWLRPGPRPLGIFVVHGEKVSWTPAFDTERIAFLGVLTGLLAAVIPTLALLRRPPWPDLRISR</sequence>
<reference evidence="2" key="1">
    <citation type="submission" date="2022-06" db="EMBL/GenBank/DDBJ databases">
        <title>Novel species in genus nocardia.</title>
        <authorList>
            <person name="Li F."/>
        </authorList>
    </citation>
    <scope>NUCLEOTIDE SEQUENCE</scope>
    <source>
        <strain evidence="2">CDC141</strain>
    </source>
</reference>
<dbReference type="AlphaFoldDB" id="A0A9X2J0H3"/>
<evidence type="ECO:0000256" key="1">
    <source>
        <dbReference type="SAM" id="Phobius"/>
    </source>
</evidence>
<protein>
    <submittedName>
        <fullName evidence="2">Uncharacterized protein</fullName>
    </submittedName>
</protein>
<gene>
    <name evidence="2" type="ORF">NDR86_30470</name>
</gene>
<feature type="transmembrane region" description="Helical" evidence="1">
    <location>
        <begin position="69"/>
        <end position="89"/>
    </location>
</feature>
<dbReference type="EMBL" id="JAMRXG010000017">
    <property type="protein sequence ID" value="MCM6777819.1"/>
    <property type="molecule type" value="Genomic_DNA"/>
</dbReference>
<keyword evidence="1" id="KW-0472">Membrane</keyword>
<accession>A0A9X2J0H3</accession>
<evidence type="ECO:0000313" key="3">
    <source>
        <dbReference type="Proteomes" id="UP001139157"/>
    </source>
</evidence>
<keyword evidence="1" id="KW-0812">Transmembrane</keyword>
<organism evidence="2 3">
    <name type="scientific">Nocardia pulmonis</name>
    <dbReference type="NCBI Taxonomy" id="2951408"/>
    <lineage>
        <taxon>Bacteria</taxon>
        <taxon>Bacillati</taxon>
        <taxon>Actinomycetota</taxon>
        <taxon>Actinomycetes</taxon>
        <taxon>Mycobacteriales</taxon>
        <taxon>Nocardiaceae</taxon>
        <taxon>Nocardia</taxon>
    </lineage>
</organism>
<proteinExistence type="predicted"/>
<dbReference type="RefSeq" id="WP_251917276.1">
    <property type="nucleotide sequence ID" value="NZ_JAMRXG010000017.1"/>
</dbReference>
<evidence type="ECO:0000313" key="2">
    <source>
        <dbReference type="EMBL" id="MCM6777819.1"/>
    </source>
</evidence>
<comment type="caution">
    <text evidence="2">The sequence shown here is derived from an EMBL/GenBank/DDBJ whole genome shotgun (WGS) entry which is preliminary data.</text>
</comment>
<keyword evidence="3" id="KW-1185">Reference proteome</keyword>
<keyword evidence="1" id="KW-1133">Transmembrane helix</keyword>